<evidence type="ECO:0000259" key="5">
    <source>
        <dbReference type="PROSITE" id="PS50930"/>
    </source>
</evidence>
<dbReference type="PANTHER" id="PTHR37299:SF1">
    <property type="entry name" value="STAGE 0 SPORULATION PROTEIN A HOMOLOG"/>
    <property type="match status" value="1"/>
</dbReference>
<evidence type="ECO:0000259" key="4">
    <source>
        <dbReference type="PROSITE" id="PS50110"/>
    </source>
</evidence>
<dbReference type="Proteomes" id="UP000001572">
    <property type="component" value="Chromosome"/>
</dbReference>
<evidence type="ECO:0000256" key="1">
    <source>
        <dbReference type="ARBA" id="ARBA00018672"/>
    </source>
</evidence>
<dbReference type="Pfam" id="PF00072">
    <property type="entry name" value="Response_reg"/>
    <property type="match status" value="1"/>
</dbReference>
<protein>
    <recommendedName>
        <fullName evidence="1">Stage 0 sporulation protein A homolog</fullName>
    </recommendedName>
</protein>
<dbReference type="GO" id="GO:0000156">
    <property type="term" value="F:phosphorelay response regulator activity"/>
    <property type="evidence" value="ECO:0007669"/>
    <property type="project" value="InterPro"/>
</dbReference>
<dbReference type="InterPro" id="IPR007492">
    <property type="entry name" value="LytTR_DNA-bd_dom"/>
</dbReference>
<comment type="function">
    <text evidence="2">May play the central regulatory role in sporulation. It may be an element of the effector pathway responsible for the activation of sporulation genes in response to nutritional stress. Spo0A may act in concert with spo0H (a sigma factor) to control the expression of some genes that are critical to the sporulation process.</text>
</comment>
<sequence>MKCLLSNVISGGGNLNILVVEDNEYEINNIARVLQSISKEFRIYKALTGEECFKVIEKADIDLFILDIELPDISGVKIAEKIRNISKYELTYIIFITTHIYLQLEAFKTIHCYDFLEKPYKKEELIKIIMRLSRGISSEKQQNKLDRQQVSFQMKDFIIKVYIDEILFVEAQKRNCIIHTKEKVYTIKSMAIKKVIEILPKECFMRTHRSYIVNLKNIHKIEKSEKNSWIIYFEGYFLPVYVSNSCKKEFLELFCG</sequence>
<reference evidence="7" key="1">
    <citation type="journal article" date="2016" name="Genome Announc.">
        <title>Complete genome sequence of Alkaliphilus metalliredigens strain QYMF, an alkaliphilic and metal-reducing bacterium isolated from borax-contaminated leachate ponds.</title>
        <authorList>
            <person name="Hwang C."/>
            <person name="Copeland A."/>
            <person name="Lucas S."/>
            <person name="Lapidus A."/>
            <person name="Barry K."/>
            <person name="Detter J.C."/>
            <person name="Glavina Del Rio T."/>
            <person name="Hammon N."/>
            <person name="Israni S."/>
            <person name="Dalin E."/>
            <person name="Tice H."/>
            <person name="Pitluck S."/>
            <person name="Chertkov O."/>
            <person name="Brettin T."/>
            <person name="Bruce D."/>
            <person name="Han C."/>
            <person name="Schmutz J."/>
            <person name="Larimer F."/>
            <person name="Land M.L."/>
            <person name="Hauser L."/>
            <person name="Kyrpides N."/>
            <person name="Mikhailova N."/>
            <person name="Ye Q."/>
            <person name="Zhou J."/>
            <person name="Richardson P."/>
            <person name="Fields M.W."/>
        </authorList>
    </citation>
    <scope>NUCLEOTIDE SEQUENCE [LARGE SCALE GENOMIC DNA]</scope>
    <source>
        <strain evidence="7">QYMF</strain>
    </source>
</reference>
<dbReference type="InterPro" id="IPR046947">
    <property type="entry name" value="LytR-like"/>
</dbReference>
<dbReference type="PANTHER" id="PTHR37299">
    <property type="entry name" value="TRANSCRIPTIONAL REGULATOR-RELATED"/>
    <property type="match status" value="1"/>
</dbReference>
<evidence type="ECO:0000256" key="3">
    <source>
        <dbReference type="PROSITE-ProRule" id="PRU00169"/>
    </source>
</evidence>
<evidence type="ECO:0000256" key="2">
    <source>
        <dbReference type="ARBA" id="ARBA00024867"/>
    </source>
</evidence>
<dbReference type="SUPFAM" id="SSF52172">
    <property type="entry name" value="CheY-like"/>
    <property type="match status" value="1"/>
</dbReference>
<organism evidence="6 7">
    <name type="scientific">Alkaliphilus metalliredigens (strain QYMF)</name>
    <dbReference type="NCBI Taxonomy" id="293826"/>
    <lineage>
        <taxon>Bacteria</taxon>
        <taxon>Bacillati</taxon>
        <taxon>Bacillota</taxon>
        <taxon>Clostridia</taxon>
        <taxon>Peptostreptococcales</taxon>
        <taxon>Natronincolaceae</taxon>
        <taxon>Alkaliphilus</taxon>
    </lineage>
</organism>
<dbReference type="GO" id="GO:0003677">
    <property type="term" value="F:DNA binding"/>
    <property type="evidence" value="ECO:0007669"/>
    <property type="project" value="InterPro"/>
</dbReference>
<name>A6TJH8_ALKMQ</name>
<dbReference type="Gene3D" id="2.40.50.1020">
    <property type="entry name" value="LytTr DNA-binding domain"/>
    <property type="match status" value="1"/>
</dbReference>
<dbReference type="SMART" id="SM00448">
    <property type="entry name" value="REC"/>
    <property type="match status" value="1"/>
</dbReference>
<dbReference type="eggNOG" id="COG3279">
    <property type="taxonomic scope" value="Bacteria"/>
</dbReference>
<feature type="domain" description="Response regulatory" evidence="4">
    <location>
        <begin position="16"/>
        <end position="133"/>
    </location>
</feature>
<dbReference type="InterPro" id="IPR011006">
    <property type="entry name" value="CheY-like_superfamily"/>
</dbReference>
<keyword evidence="7" id="KW-1185">Reference proteome</keyword>
<dbReference type="PROSITE" id="PS50930">
    <property type="entry name" value="HTH_LYTTR"/>
    <property type="match status" value="1"/>
</dbReference>
<feature type="modified residue" description="4-aspartylphosphate" evidence="3">
    <location>
        <position position="67"/>
    </location>
</feature>
<dbReference type="InterPro" id="IPR001789">
    <property type="entry name" value="Sig_transdc_resp-reg_receiver"/>
</dbReference>
<keyword evidence="3" id="KW-0597">Phosphoprotein</keyword>
<dbReference type="AlphaFoldDB" id="A6TJH8"/>
<feature type="domain" description="HTH LytTR-type" evidence="5">
    <location>
        <begin position="158"/>
        <end position="240"/>
    </location>
</feature>
<accession>A6TJH8</accession>
<proteinExistence type="predicted"/>
<dbReference type="Pfam" id="PF04397">
    <property type="entry name" value="LytTR"/>
    <property type="match status" value="1"/>
</dbReference>
<dbReference type="Gene3D" id="3.40.50.2300">
    <property type="match status" value="1"/>
</dbReference>
<gene>
    <name evidence="6" type="ordered locus">Amet_0103</name>
</gene>
<dbReference type="PROSITE" id="PS50110">
    <property type="entry name" value="RESPONSE_REGULATORY"/>
    <property type="match status" value="1"/>
</dbReference>
<dbReference type="SMART" id="SM00850">
    <property type="entry name" value="LytTR"/>
    <property type="match status" value="1"/>
</dbReference>
<dbReference type="EMBL" id="CP000724">
    <property type="protein sequence ID" value="ABR46346.1"/>
    <property type="molecule type" value="Genomic_DNA"/>
</dbReference>
<evidence type="ECO:0000313" key="7">
    <source>
        <dbReference type="Proteomes" id="UP000001572"/>
    </source>
</evidence>
<dbReference type="HOGENOM" id="CLU_000445_14_1_9"/>
<dbReference type="KEGG" id="amt:Amet_0103"/>
<dbReference type="CDD" id="cd00156">
    <property type="entry name" value="REC"/>
    <property type="match status" value="1"/>
</dbReference>
<evidence type="ECO:0000313" key="6">
    <source>
        <dbReference type="EMBL" id="ABR46346.1"/>
    </source>
</evidence>
<dbReference type="STRING" id="293826.Amet_0103"/>